<dbReference type="Pfam" id="PF00010">
    <property type="entry name" value="HLH"/>
    <property type="match status" value="1"/>
</dbReference>
<organism evidence="2 3">
    <name type="scientific">Gnathostoma spinigerum</name>
    <dbReference type="NCBI Taxonomy" id="75299"/>
    <lineage>
        <taxon>Eukaryota</taxon>
        <taxon>Metazoa</taxon>
        <taxon>Ecdysozoa</taxon>
        <taxon>Nematoda</taxon>
        <taxon>Chromadorea</taxon>
        <taxon>Rhabditida</taxon>
        <taxon>Spirurina</taxon>
        <taxon>Gnathostomatomorpha</taxon>
        <taxon>Gnathostomatoidea</taxon>
        <taxon>Gnathostomatidae</taxon>
        <taxon>Gnathostoma</taxon>
    </lineage>
</organism>
<dbReference type="Gene3D" id="4.10.280.10">
    <property type="entry name" value="Helix-loop-helix DNA-binding domain"/>
    <property type="match status" value="1"/>
</dbReference>
<dbReference type="SUPFAM" id="SSF47459">
    <property type="entry name" value="HLH, helix-loop-helix DNA-binding domain"/>
    <property type="match status" value="1"/>
</dbReference>
<dbReference type="InterPro" id="IPR011598">
    <property type="entry name" value="bHLH_dom"/>
</dbReference>
<evidence type="ECO:0000313" key="2">
    <source>
        <dbReference type="EMBL" id="MFH4983195.1"/>
    </source>
</evidence>
<dbReference type="PANTHER" id="PTHR19290:SF164">
    <property type="entry name" value="BHLH DOMAIN-CONTAINING PROTEIN"/>
    <property type="match status" value="1"/>
</dbReference>
<feature type="domain" description="BHLH" evidence="1">
    <location>
        <begin position="1"/>
        <end position="52"/>
    </location>
</feature>
<sequence>MNINSRERKRMHDLNDALDELRQCLPCSQSPNARKMSKINTLMLASNWIRRLSKMNGELQRQLDELRSQQSSTPNWNLTTMNNRSAAMLPIAATPISSQPTIGLLPNPMVSFSLITNHQNSSPPVVGITPIQPCVKAINGLCFCIRCLIANAPTLSTSKSTTNK</sequence>
<comment type="caution">
    <text evidence="2">The sequence shown here is derived from an EMBL/GenBank/DDBJ whole genome shotgun (WGS) entry which is preliminary data.</text>
</comment>
<name>A0ABD6ET96_9BILA</name>
<proteinExistence type="predicted"/>
<reference evidence="2 3" key="1">
    <citation type="submission" date="2024-08" db="EMBL/GenBank/DDBJ databases">
        <title>Gnathostoma spinigerum genome.</title>
        <authorList>
            <person name="Gonzalez-Bertolin B."/>
            <person name="Monzon S."/>
            <person name="Zaballos A."/>
            <person name="Jimenez P."/>
            <person name="Dekumyoy P."/>
            <person name="Varona S."/>
            <person name="Cuesta I."/>
            <person name="Sumanam S."/>
            <person name="Adisakwattana P."/>
            <person name="Gasser R.B."/>
            <person name="Hernandez-Gonzalez A."/>
            <person name="Young N.D."/>
            <person name="Perteguer M.J."/>
        </authorList>
    </citation>
    <scope>NUCLEOTIDE SEQUENCE [LARGE SCALE GENOMIC DNA]</scope>
    <source>
        <strain evidence="2">AL3</strain>
        <tissue evidence="2">Liver</tissue>
    </source>
</reference>
<dbReference type="PROSITE" id="PS50888">
    <property type="entry name" value="BHLH"/>
    <property type="match status" value="1"/>
</dbReference>
<dbReference type="SMART" id="SM00353">
    <property type="entry name" value="HLH"/>
    <property type="match status" value="1"/>
</dbReference>
<evidence type="ECO:0000259" key="1">
    <source>
        <dbReference type="PROSITE" id="PS50888"/>
    </source>
</evidence>
<dbReference type="CDD" id="cd11390">
    <property type="entry name" value="bHLH_TS"/>
    <property type="match status" value="1"/>
</dbReference>
<dbReference type="InterPro" id="IPR036638">
    <property type="entry name" value="HLH_DNA-bd_sf"/>
</dbReference>
<dbReference type="AlphaFoldDB" id="A0ABD6ET96"/>
<evidence type="ECO:0000313" key="3">
    <source>
        <dbReference type="Proteomes" id="UP001608902"/>
    </source>
</evidence>
<dbReference type="Proteomes" id="UP001608902">
    <property type="component" value="Unassembled WGS sequence"/>
</dbReference>
<dbReference type="InterPro" id="IPR050359">
    <property type="entry name" value="bHLH_transcription_factors"/>
</dbReference>
<dbReference type="PANTHER" id="PTHR19290">
    <property type="entry name" value="BASIC HELIX-LOOP-HELIX PROTEIN NEUROGENIN-RELATED"/>
    <property type="match status" value="1"/>
</dbReference>
<gene>
    <name evidence="2" type="ORF">AB6A40_009904</name>
</gene>
<protein>
    <recommendedName>
        <fullName evidence="1">BHLH domain-containing protein</fullName>
    </recommendedName>
</protein>
<keyword evidence="3" id="KW-1185">Reference proteome</keyword>
<dbReference type="EMBL" id="JBGFUD010011398">
    <property type="protein sequence ID" value="MFH4983195.1"/>
    <property type="molecule type" value="Genomic_DNA"/>
</dbReference>
<accession>A0ABD6ET96</accession>